<dbReference type="KEGG" id="dps:DP3066"/>
<dbReference type="InterPro" id="IPR037165">
    <property type="entry name" value="AldOxase/xan_DH_Mopterin-bd_sf"/>
</dbReference>
<dbReference type="eggNOG" id="COG1529">
    <property type="taxonomic scope" value="Bacteria"/>
</dbReference>
<dbReference type="InterPro" id="IPR000674">
    <property type="entry name" value="Ald_Oxase/Xan_DH_a/b"/>
</dbReference>
<reference evidence="5" key="1">
    <citation type="journal article" date="2004" name="Environ. Microbiol.">
        <title>The genome of Desulfotalea psychrophila, a sulfate-reducing bacterium from permanently cold Arctic sediments.</title>
        <authorList>
            <person name="Rabus R."/>
            <person name="Ruepp A."/>
            <person name="Frickey T."/>
            <person name="Rattei T."/>
            <person name="Fartmann B."/>
            <person name="Stark M."/>
            <person name="Bauer M."/>
            <person name="Zibat A."/>
            <person name="Lombardot T."/>
            <person name="Becker I."/>
            <person name="Amann J."/>
            <person name="Gellner K."/>
            <person name="Teeling H."/>
            <person name="Leuschner W.D."/>
            <person name="Gloeckner F.-O."/>
            <person name="Lupas A.N."/>
            <person name="Amann R."/>
            <person name="Klenk H.-P."/>
        </authorList>
    </citation>
    <scope>NUCLEOTIDE SEQUENCE [LARGE SCALE GENOMIC DNA]</scope>
    <source>
        <strain evidence="5">DSM 12343 / LSv54</strain>
    </source>
</reference>
<dbReference type="SMART" id="SM01008">
    <property type="entry name" value="Ald_Xan_dh_C"/>
    <property type="match status" value="1"/>
</dbReference>
<evidence type="ECO:0000259" key="3">
    <source>
        <dbReference type="SMART" id="SM01008"/>
    </source>
</evidence>
<dbReference type="SUPFAM" id="SSF56003">
    <property type="entry name" value="Molybdenum cofactor-binding domain"/>
    <property type="match status" value="1"/>
</dbReference>
<dbReference type="EMBL" id="CR522870">
    <property type="protein sequence ID" value="CAG37795.1"/>
    <property type="molecule type" value="Genomic_DNA"/>
</dbReference>
<dbReference type="SUPFAM" id="SSF54665">
    <property type="entry name" value="CO dehydrogenase molybdoprotein N-domain-like"/>
    <property type="match status" value="1"/>
</dbReference>
<evidence type="ECO:0000256" key="1">
    <source>
        <dbReference type="ARBA" id="ARBA00022505"/>
    </source>
</evidence>
<protein>
    <submittedName>
        <fullName evidence="4">Similar to 4-Hydroxybenzoyl-CoA reductase (HcrA)</fullName>
    </submittedName>
</protein>
<keyword evidence="2" id="KW-0560">Oxidoreductase</keyword>
<dbReference type="RefSeq" id="WP_011190307.1">
    <property type="nucleotide sequence ID" value="NC_006138.1"/>
</dbReference>
<dbReference type="Gene3D" id="3.30.365.10">
    <property type="entry name" value="Aldehyde oxidase/xanthine dehydrogenase, molybdopterin binding domain"/>
    <property type="match status" value="4"/>
</dbReference>
<dbReference type="Proteomes" id="UP000000602">
    <property type="component" value="Chromosome"/>
</dbReference>
<sequence>MQYIGKSIAKIDGLALVKGTPAYTSDLDTNNSALVVKILRSPHAAARILSIDSSLAEAMPGVECVLTHKDVPEKSFTLAGQSFPEPSPYDRRILEDRVRYVGDEVAIVAAVDEITALEAIDKIKVKYEVTTPVLSLEEALDNAVQVHESQPYTHFDIGNDALRNIAASQDVGRGDVEAELAASEVIIDRTYNTQAQAHGMMETYRASTSLDVHGRLQVMTSTQVPFHIRRHLAHIFDIPRSKIKMLKPRVGGGFGGKQSAPVEIFPALVTLKTGKPARIVYSREETFTSTSTRHAMQMRVRLGADLAGNINAVDIYCLSDTGAYGEHAATVFWVAGEKTMPLYGKARACRYHGHALYTNKTPAGAFRGYGATQGTFALESAINELAEKLGMDPAALRLQNLIAEGESSAMLCGSTPEKPVVLKSSSLGSCIRRGKELIGWEENYPAKRISATKMRGYGMAVTMQGSGIAKIDTSTVLIKLNEDGFFTLSHSAADIGQGSDTVLNQIAAEVLEVGMDQINVTSFDLDTLPYDPGAYASSGTYVTGNATIRSAEDLLRQMRETAARHMDCSLTDISYHEGVFSAEAGQEISLSELAAILSSFAGMDQLVGKGSFGGDTSPPPFIAGFAEVEVDLETGESQVTDYVAVVDCGTVINKNLATIQVESGVVMGIGLALYEEVRYSAKGRLTTNSFMEYRMPCRQDVHGIQVAFEESYEPTGPYGAKSVGEVVCNAPAPAIIQAIYNATGFFCRDLPATAEKVLLGMNDGKLA</sequence>
<dbReference type="InterPro" id="IPR046867">
    <property type="entry name" value="AldOxase/xan_DH_MoCoBD2"/>
</dbReference>
<dbReference type="InterPro" id="IPR036856">
    <property type="entry name" value="Ald_Oxase/Xan_DH_a/b_sf"/>
</dbReference>
<evidence type="ECO:0000313" key="4">
    <source>
        <dbReference type="EMBL" id="CAG37795.1"/>
    </source>
</evidence>
<feature type="domain" description="Aldehyde oxidase/xanthine dehydrogenase a/b hammerhead" evidence="3">
    <location>
        <begin position="18"/>
        <end position="131"/>
    </location>
</feature>
<dbReference type="InterPro" id="IPR016208">
    <property type="entry name" value="Ald_Oxase/xanthine_DH-like"/>
</dbReference>
<name>Q6AIN5_DESPS</name>
<dbReference type="Pfam" id="PF01315">
    <property type="entry name" value="Ald_Xan_dh_C"/>
    <property type="match status" value="1"/>
</dbReference>
<accession>Q6AIN5</accession>
<proteinExistence type="predicted"/>
<dbReference type="Pfam" id="PF20256">
    <property type="entry name" value="MoCoBD_2"/>
    <property type="match status" value="1"/>
</dbReference>
<dbReference type="PANTHER" id="PTHR11908:SF132">
    <property type="entry name" value="ALDEHYDE OXIDASE 1-RELATED"/>
    <property type="match status" value="1"/>
</dbReference>
<dbReference type="PANTHER" id="PTHR11908">
    <property type="entry name" value="XANTHINE DEHYDROGENASE"/>
    <property type="match status" value="1"/>
</dbReference>
<evidence type="ECO:0000256" key="2">
    <source>
        <dbReference type="ARBA" id="ARBA00023002"/>
    </source>
</evidence>
<dbReference type="GO" id="GO:0016491">
    <property type="term" value="F:oxidoreductase activity"/>
    <property type="evidence" value="ECO:0007669"/>
    <property type="project" value="UniProtKB-KW"/>
</dbReference>
<dbReference type="Gene3D" id="3.90.1170.50">
    <property type="entry name" value="Aldehyde oxidase/xanthine dehydrogenase, a/b hammerhead"/>
    <property type="match status" value="1"/>
</dbReference>
<dbReference type="AlphaFoldDB" id="Q6AIN5"/>
<dbReference type="Pfam" id="PF02738">
    <property type="entry name" value="MoCoBD_1"/>
    <property type="match status" value="1"/>
</dbReference>
<dbReference type="InterPro" id="IPR008274">
    <property type="entry name" value="AldOxase/xan_DH_MoCoBD1"/>
</dbReference>
<dbReference type="GO" id="GO:0005506">
    <property type="term" value="F:iron ion binding"/>
    <property type="evidence" value="ECO:0007669"/>
    <property type="project" value="InterPro"/>
</dbReference>
<keyword evidence="1" id="KW-0500">Molybdenum</keyword>
<evidence type="ECO:0000313" key="5">
    <source>
        <dbReference type="Proteomes" id="UP000000602"/>
    </source>
</evidence>
<dbReference type="OrthoDB" id="9775084at2"/>
<dbReference type="STRING" id="177439.DP3066"/>
<keyword evidence="5" id="KW-1185">Reference proteome</keyword>
<gene>
    <name evidence="4" type="ordered locus">DP3066</name>
</gene>
<dbReference type="HOGENOM" id="CLU_001681_2_1_7"/>
<organism evidence="4 5">
    <name type="scientific">Desulfotalea psychrophila (strain LSv54 / DSM 12343)</name>
    <dbReference type="NCBI Taxonomy" id="177439"/>
    <lineage>
        <taxon>Bacteria</taxon>
        <taxon>Pseudomonadati</taxon>
        <taxon>Thermodesulfobacteriota</taxon>
        <taxon>Desulfobulbia</taxon>
        <taxon>Desulfobulbales</taxon>
        <taxon>Desulfocapsaceae</taxon>
        <taxon>Desulfotalea</taxon>
    </lineage>
</organism>